<gene>
    <name evidence="3" type="ORF">TGP89_312150</name>
</gene>
<feature type="compositionally biased region" description="Basic and acidic residues" evidence="1">
    <location>
        <begin position="185"/>
        <end position="194"/>
    </location>
</feature>
<dbReference type="Proteomes" id="UP000028828">
    <property type="component" value="Unassembled WGS sequence"/>
</dbReference>
<keyword evidence="2" id="KW-0472">Membrane</keyword>
<feature type="region of interest" description="Disordered" evidence="1">
    <location>
        <begin position="254"/>
        <end position="282"/>
    </location>
</feature>
<dbReference type="EMBL" id="AEYI02000328">
    <property type="protein sequence ID" value="KFG50311.1"/>
    <property type="molecule type" value="Genomic_DNA"/>
</dbReference>
<keyword evidence="2 3" id="KW-0812">Transmembrane</keyword>
<dbReference type="OrthoDB" id="331518at2759"/>
<organism evidence="3 4">
    <name type="scientific">Toxoplasma gondii p89</name>
    <dbReference type="NCBI Taxonomy" id="943119"/>
    <lineage>
        <taxon>Eukaryota</taxon>
        <taxon>Sar</taxon>
        <taxon>Alveolata</taxon>
        <taxon>Apicomplexa</taxon>
        <taxon>Conoidasida</taxon>
        <taxon>Coccidia</taxon>
        <taxon>Eucoccidiorida</taxon>
        <taxon>Eimeriorina</taxon>
        <taxon>Sarcocystidae</taxon>
        <taxon>Toxoplasma</taxon>
    </lineage>
</organism>
<dbReference type="AlphaFoldDB" id="A0A086L0Z3"/>
<sequence length="567" mass="60469">MSPLLHARKMVTRLGRPRLLSPPGRAASPPHPLRYMAPDSVISRLSRSFRLCLSAPASLQTVFLFTVAALPLLLCLWCLTPGLEPLLVQAVPHRSRLRHSASGKNLELLGPPAARIFLETSETLDSPEDDLLDDSEEFSEFPEDVLPQAQIVGGTATGRELTDVDDASFSTPLFPASDSNTDPTPTHDAHKRDAQVGSLERAGSGDQQTDAAIGLDAVAFNKIKMSHALARGAAEGILGQGGDTDGPFEGLLSAGVGQTKPDASRSLAKKEAPLPEAAEGSPCTKASVEARLKAIGCPLDLANKHFALDYKQGVRIKGREFREERASKIAYVPQVVSDAPSYEPLAGVVLVADIDEPGIGSDVRLLHLVVRPSVCEEKGADRCTIPYLLPPVPVAEPAHRIVALGFDSPTGKRFKFTEVLKLIQQKPLDVDLRRVSLSRLIEENEEFFRVRPGTIASPSWNVFKVYNAGPALNLEDKTKPLPAAVPGKEVPKAADAPEKTKTARAAETHQARGATTKPEFGGYSPGSGGQLKPSTIFGYVLGSLLVIAVFVGIVVVTSDCVSGATKV</sequence>
<keyword evidence="2" id="KW-1133">Transmembrane helix</keyword>
<evidence type="ECO:0000313" key="3">
    <source>
        <dbReference type="EMBL" id="KFG50311.1"/>
    </source>
</evidence>
<dbReference type="VEuPathDB" id="ToxoDB:TGP89_312150"/>
<feature type="region of interest" description="Disordered" evidence="1">
    <location>
        <begin position="506"/>
        <end position="525"/>
    </location>
</feature>
<evidence type="ECO:0000256" key="1">
    <source>
        <dbReference type="SAM" id="MobiDB-lite"/>
    </source>
</evidence>
<name>A0A086L0Z3_TOXGO</name>
<proteinExistence type="predicted"/>
<protein>
    <submittedName>
        <fullName evidence="3">Putative transmembrane protein</fullName>
    </submittedName>
</protein>
<reference evidence="3 4" key="1">
    <citation type="submission" date="2014-03" db="EMBL/GenBank/DDBJ databases">
        <authorList>
            <person name="Sibley D."/>
            <person name="Venepally P."/>
            <person name="Karamycheva S."/>
            <person name="Hadjithomas M."/>
            <person name="Khan A."/>
            <person name="Brunk B."/>
            <person name="Roos D."/>
            <person name="Caler E."/>
            <person name="Lorenzi H."/>
        </authorList>
    </citation>
    <scope>NUCLEOTIDE SEQUENCE [LARGE SCALE GENOMIC DNA]</scope>
    <source>
        <strain evidence="4">p89</strain>
    </source>
</reference>
<feature type="transmembrane region" description="Helical" evidence="2">
    <location>
        <begin position="536"/>
        <end position="556"/>
    </location>
</feature>
<accession>A0A086L0Z3</accession>
<evidence type="ECO:0000313" key="4">
    <source>
        <dbReference type="Proteomes" id="UP000028828"/>
    </source>
</evidence>
<comment type="caution">
    <text evidence="3">The sequence shown here is derived from an EMBL/GenBank/DDBJ whole genome shotgun (WGS) entry which is preliminary data.</text>
</comment>
<feature type="region of interest" description="Disordered" evidence="1">
    <location>
        <begin position="166"/>
        <end position="208"/>
    </location>
</feature>
<evidence type="ECO:0000256" key="2">
    <source>
        <dbReference type="SAM" id="Phobius"/>
    </source>
</evidence>